<dbReference type="Proteomes" id="UP000078272">
    <property type="component" value="Unassembled WGS sequence"/>
</dbReference>
<evidence type="ECO:0000256" key="1">
    <source>
        <dbReference type="SAM" id="Phobius"/>
    </source>
</evidence>
<name>A0A175RCW6_9HYPH</name>
<dbReference type="InterPro" id="IPR057700">
    <property type="entry name" value="DUF7940"/>
</dbReference>
<gene>
    <name evidence="2" type="ORF">NS226_06655</name>
</gene>
<dbReference type="AlphaFoldDB" id="A0A175RCW6"/>
<keyword evidence="1" id="KW-0472">Membrane</keyword>
<reference evidence="2 3" key="1">
    <citation type="journal article" date="2016" name="Front. Microbiol.">
        <title>Genomic Resource of Rice Seed Associated Bacteria.</title>
        <authorList>
            <person name="Midha S."/>
            <person name="Bansal K."/>
            <person name="Sharma S."/>
            <person name="Kumar N."/>
            <person name="Patil P.P."/>
            <person name="Chaudhry V."/>
            <person name="Patil P.B."/>
        </authorList>
    </citation>
    <scope>NUCLEOTIDE SEQUENCE [LARGE SCALE GENOMIC DNA]</scope>
    <source>
        <strain evidence="2 3">NS226</strain>
    </source>
</reference>
<evidence type="ECO:0000313" key="3">
    <source>
        <dbReference type="Proteomes" id="UP000078272"/>
    </source>
</evidence>
<proteinExistence type="predicted"/>
<evidence type="ECO:0000313" key="2">
    <source>
        <dbReference type="EMBL" id="KTQ96795.1"/>
    </source>
</evidence>
<protein>
    <submittedName>
        <fullName evidence="2">Uncharacterized protein</fullName>
    </submittedName>
</protein>
<dbReference type="RefSeq" id="WP_058634309.1">
    <property type="nucleotide sequence ID" value="NZ_LDPZ01000013.1"/>
</dbReference>
<organism evidence="2 3">
    <name type="scientific">Aureimonas ureilytica</name>
    <dbReference type="NCBI Taxonomy" id="401562"/>
    <lineage>
        <taxon>Bacteria</taxon>
        <taxon>Pseudomonadati</taxon>
        <taxon>Pseudomonadota</taxon>
        <taxon>Alphaproteobacteria</taxon>
        <taxon>Hyphomicrobiales</taxon>
        <taxon>Aurantimonadaceae</taxon>
        <taxon>Aureimonas</taxon>
    </lineage>
</organism>
<feature type="transmembrane region" description="Helical" evidence="1">
    <location>
        <begin position="15"/>
        <end position="33"/>
    </location>
</feature>
<comment type="caution">
    <text evidence="2">The sequence shown here is derived from an EMBL/GenBank/DDBJ whole genome shotgun (WGS) entry which is preliminary data.</text>
</comment>
<dbReference type="OrthoDB" id="7679471at2"/>
<dbReference type="Pfam" id="PF25612">
    <property type="entry name" value="DUF7940"/>
    <property type="match status" value="1"/>
</dbReference>
<feature type="transmembrane region" description="Helical" evidence="1">
    <location>
        <begin position="45"/>
        <end position="64"/>
    </location>
</feature>
<keyword evidence="1" id="KW-1133">Transmembrane helix</keyword>
<accession>A0A175RCW6</accession>
<keyword evidence="1" id="KW-0812">Transmembrane</keyword>
<sequence>MKFVPNVGRVIRRAWSVRFLALAGGLSALEFILQSMGESFLSPRAYTLLTGLTIGAAFVARIVAQRDVSGDDE</sequence>
<dbReference type="EMBL" id="LDPZ01000013">
    <property type="protein sequence ID" value="KTQ96795.1"/>
    <property type="molecule type" value="Genomic_DNA"/>
</dbReference>
<dbReference type="PATRIC" id="fig|401562.3.peg.621"/>